<dbReference type="GO" id="GO:0016740">
    <property type="term" value="F:transferase activity"/>
    <property type="evidence" value="ECO:0007669"/>
    <property type="project" value="UniProtKB-KW"/>
</dbReference>
<dbReference type="Pfam" id="PF00535">
    <property type="entry name" value="Glycos_transf_2"/>
    <property type="match status" value="1"/>
</dbReference>
<gene>
    <name evidence="2" type="ORF">ETQ85_01105</name>
</gene>
<sequence length="289" mass="32000">MLKLISMLTAPKDDKDTYLTIVGLIATLPSRDTLLRVAIPSISSQVRQLDALVIVTDNFSMSANFVETRQRQLPRTDVHVLSNVKAPGAANTWNTGIEYIAAHWPKAYVAILDDDDQWDPEHLSICEDATRSVGSPDVVVSGLRTLIDGEEVPRDPPLSFSVEDFLTGNPGWQGSNTFIRLTTLLAAGRFTEGLKSCNDRDLAIRVLSLPDPKLAFTGRHTASWNLDTDRSSLSSRKSEAKRVGLAQFLALHGHRMNEAIRHRFFERVDNLFGWSEEEIQAEVGAPAHA</sequence>
<evidence type="ECO:0000313" key="3">
    <source>
        <dbReference type="Proteomes" id="UP000389128"/>
    </source>
</evidence>
<keyword evidence="3" id="KW-1185">Reference proteome</keyword>
<evidence type="ECO:0000259" key="1">
    <source>
        <dbReference type="Pfam" id="PF00535"/>
    </source>
</evidence>
<dbReference type="RefSeq" id="WP_148577271.1">
    <property type="nucleotide sequence ID" value="NZ_SDKK01000001.1"/>
</dbReference>
<dbReference type="EMBL" id="SDKK01000001">
    <property type="protein sequence ID" value="TYC62181.1"/>
    <property type="molecule type" value="Genomic_DNA"/>
</dbReference>
<proteinExistence type="predicted"/>
<evidence type="ECO:0000313" key="2">
    <source>
        <dbReference type="EMBL" id="TYC62181.1"/>
    </source>
</evidence>
<feature type="domain" description="Glycosyltransferase 2-like" evidence="1">
    <location>
        <begin position="35"/>
        <end position="125"/>
    </location>
</feature>
<dbReference type="AlphaFoldDB" id="A0A6C2D8B3"/>
<comment type="caution">
    <text evidence="2">The sequence shown here is derived from an EMBL/GenBank/DDBJ whole genome shotgun (WGS) entry which is preliminary data.</text>
</comment>
<keyword evidence="2" id="KW-0808">Transferase</keyword>
<dbReference type="SUPFAM" id="SSF53448">
    <property type="entry name" value="Nucleotide-diphospho-sugar transferases"/>
    <property type="match status" value="1"/>
</dbReference>
<dbReference type="InterPro" id="IPR001173">
    <property type="entry name" value="Glyco_trans_2-like"/>
</dbReference>
<dbReference type="OrthoDB" id="396512at2"/>
<accession>A0A6C2D8B3</accession>
<dbReference type="InterPro" id="IPR029044">
    <property type="entry name" value="Nucleotide-diphossugar_trans"/>
</dbReference>
<dbReference type="Proteomes" id="UP000389128">
    <property type="component" value="Unassembled WGS sequence"/>
</dbReference>
<organism evidence="2 3">
    <name type="scientific">Zoogloea oleivorans</name>
    <dbReference type="NCBI Taxonomy" id="1552750"/>
    <lineage>
        <taxon>Bacteria</taxon>
        <taxon>Pseudomonadati</taxon>
        <taxon>Pseudomonadota</taxon>
        <taxon>Betaproteobacteria</taxon>
        <taxon>Rhodocyclales</taxon>
        <taxon>Zoogloeaceae</taxon>
        <taxon>Zoogloea</taxon>
    </lineage>
</organism>
<dbReference type="Gene3D" id="3.90.550.10">
    <property type="entry name" value="Spore Coat Polysaccharide Biosynthesis Protein SpsA, Chain A"/>
    <property type="match status" value="1"/>
</dbReference>
<name>A0A6C2D8B3_9RHOO</name>
<protein>
    <submittedName>
        <fullName evidence="2">Glycosyltransferase</fullName>
    </submittedName>
</protein>
<reference evidence="2 3" key="1">
    <citation type="submission" date="2019-01" db="EMBL/GenBank/DDBJ databases">
        <title>Zoogloea oleivorans genome sequencing and assembly.</title>
        <authorList>
            <person name="Tancsics A."/>
            <person name="Farkas M."/>
            <person name="Kriszt B."/>
            <person name="Maroti G."/>
            <person name="Horvath B."/>
        </authorList>
    </citation>
    <scope>NUCLEOTIDE SEQUENCE [LARGE SCALE GENOMIC DNA]</scope>
    <source>
        <strain evidence="2 3">Buc</strain>
    </source>
</reference>